<reference evidence="7" key="1">
    <citation type="journal article" date="2021" name="IMA Fungus">
        <title>Genomic characterization of three marine fungi, including Emericellopsis atlantica sp. nov. with signatures of a generalist lifestyle and marine biomass degradation.</title>
        <authorList>
            <person name="Hagestad O.C."/>
            <person name="Hou L."/>
            <person name="Andersen J.H."/>
            <person name="Hansen E.H."/>
            <person name="Altermark B."/>
            <person name="Li C."/>
            <person name="Kuhnert E."/>
            <person name="Cox R.J."/>
            <person name="Crous P.W."/>
            <person name="Spatafora J.W."/>
            <person name="Lail K."/>
            <person name="Amirebrahimi M."/>
            <person name="Lipzen A."/>
            <person name="Pangilinan J."/>
            <person name="Andreopoulos W."/>
            <person name="Hayes R.D."/>
            <person name="Ng V."/>
            <person name="Grigoriev I.V."/>
            <person name="Jackson S.A."/>
            <person name="Sutton T.D.S."/>
            <person name="Dobson A.D.W."/>
            <person name="Rama T."/>
        </authorList>
    </citation>
    <scope>NUCLEOTIDE SEQUENCE</scope>
    <source>
        <strain evidence="7">TRa3180A</strain>
    </source>
</reference>
<feature type="region of interest" description="Disordered" evidence="5">
    <location>
        <begin position="48"/>
        <end position="86"/>
    </location>
</feature>
<dbReference type="InterPro" id="IPR005314">
    <property type="entry name" value="Peptidase_C50"/>
</dbReference>
<protein>
    <recommendedName>
        <fullName evidence="2">separase</fullName>
        <ecNumber evidence="2">3.4.22.49</ecNumber>
    </recommendedName>
</protein>
<dbReference type="GO" id="GO:0005737">
    <property type="term" value="C:cytoplasm"/>
    <property type="evidence" value="ECO:0007669"/>
    <property type="project" value="TreeGrafter"/>
</dbReference>
<feature type="domain" description="Peptidase C50" evidence="6">
    <location>
        <begin position="1925"/>
        <end position="2020"/>
    </location>
</feature>
<dbReference type="Proteomes" id="UP000887226">
    <property type="component" value="Unassembled WGS sequence"/>
</dbReference>
<comment type="catalytic activity">
    <reaction evidence="1">
        <text>All bonds known to be hydrolyzed by this endopeptidase have arginine in P1 and an acidic residue in P4. P6 is often occupied by an acidic residue or by a hydroxy-amino-acid residue, the phosphorylation of which enhances cleavage.</text>
        <dbReference type="EC" id="3.4.22.49"/>
    </reaction>
</comment>
<gene>
    <name evidence="7" type="ORF">BJ878DRAFT_556853</name>
</gene>
<dbReference type="EC" id="3.4.22.49" evidence="2"/>
<dbReference type="GO" id="GO:0004197">
    <property type="term" value="F:cysteine-type endopeptidase activity"/>
    <property type="evidence" value="ECO:0007669"/>
    <property type="project" value="InterPro"/>
</dbReference>
<feature type="region of interest" description="Disordered" evidence="5">
    <location>
        <begin position="2069"/>
        <end position="2096"/>
    </location>
</feature>
<dbReference type="GO" id="GO:0051307">
    <property type="term" value="P:meiotic chromosome separation"/>
    <property type="evidence" value="ECO:0007669"/>
    <property type="project" value="TreeGrafter"/>
</dbReference>
<feature type="region of interest" description="Disordered" evidence="5">
    <location>
        <begin position="109"/>
        <end position="168"/>
    </location>
</feature>
<sequence length="2131" mass="235562">MSSPQARADAVRASVSSALTCTPSTATILSDLLLPKIALRNSNDPVRAKTAKGITATARGKATKTSVKSRPKNVEKENVQEQEDEHLSLKERSILATEVINATLKSLSDAIKAPPPPLRRKESSKDAVKATSRKGLRRSVSMPQSPLQPQALNRVTSSPNIDGRAERSSISPSLIASGNRATAECARVAFACLRTLSALKGPGTELPEHQLESGMSVLIGKLILLGLEDMAIKEIRILKRLLDNEDNTTTKKGTLKTSTTAPSLNHLSDLLNFGKLSLTKSKIPLIITTQLQALRLMISSPKYVDGPAALSYLQATYHSSPTRLLLLVSKGSKPEKIARQLQTLSDHLLALTPNINPSADALALEAKLSFAPEVAIQLQALALHNRVLWWKIAGHQAHLAAGIYDPFLRSLTSFSRRYQGDALQTYHLASTAYSNLENVLSSYSENCPLKTNAFLGGIFRLLGTLASHAKLFDQAIVWASRVEGFLNPKTDSDTKRCVISAWVVGLNFRRSSSIGGDEVQLSNLLESLDRPFKGESSEIEDLLMEVSSLRRVMIGELVNKRSSVSGLTTGMRELCEKLIFKCPRLCLRYLGTLTSAETAMKDILRYEQRRQFIRKQAANAIDSALFLMRSLMAEGRLIWEAIDSILQECLVLAERIEPIDAEDGPISNTSLPVKISNLYFSQHLNLRRDADNPKDVGILKSLKRSIDCVRTRPVYERKLSQFTVKLEKLAELYRKNGLYKELFSTLISLRDEAISGGALRKVANAASSTSISQAWSQGEETALLARTIQSLTKIQLRHPSVSREELHIDDAWTAEEKGVVLEHIVGVLSAQTHLVPASIKFQTNIIDAALELYTTESYPIRQLRILRTALFLDAAHRNILTERIDELATSPVTQCIEGTEDFGLEHYLAHSQTILRSLSEMQRNTPNIDTIKNCIALWSSIQSRCKDMTALEHDIDDVPQLLIHLQSLGDYMQMKGHYTIRIAILRLIAAINEFQDSSSDPNALTLSYSSLGSQWLELGYSGKAGLSFDKAESYSHQNGVSSQTTLQLYLAYSEYLLVIGNYTKSEEYLLRAQVCYDKGADFTISMPTSLHQKTMQHQIIAKAYLLYSKLAMERGAAHIALTYAKLGVRLLRYAWARIEHSVKVEVQEEACQLEAERLIVDASSLNISTNEFPTDAMTEDRLALGASFWPLIGPLFQGLSYLSELYAHNGMFSETMYYAEQAETIVSQVRSGTCLAMASAMLGNWWLKAGNLENGSKYLIDAKFMESQQTRQGVLVSYYMSKMHNLLGDHDASSVALESAATTMKILMSLTFINQLDRPSPALSEIITASQVPESLEDGIAKLTITKRKVIVTRKTTVREKGPVKKHFAAPAKVQLAPTASVAQECRQLTLLEGSILRVKAHTLMMGKNFRDAKDMLQDIAGHSTSQIDFIEHGLLMAKHLILQSMEQIDADPVYSTLQESTISYPSVSVSKSTGHGERLSVTRVSPANVPQTGRGGRVLARTKSPAPNSFFDNLRQAQEQLSEVLSMASIAAPVHVIHTISALSNSVAILLSAAGQVNGKSLAHPGYASCLIESARNLAFRRERRALAADARTTTSVDDCGWPSAGFPDSKRLSLGAKDDMSRFQKDYIDIIPNNWTAVSISLSDSRNELSITRFQAGQSPFVLRLPLGRNNSIDADEEVFGFEQGRAELREILELANESSHSARDMNTSECKEDWWEEREALDSRLRDLLENIEKVWLGGFSGIFSQRVRRTDLLARFQKSFTNILDKHLPSRQKNGKRSISPRVTLDSRILELFIGLGDASAEECDFSEPLNDLLYFVVDVLQFHGELNAYAEIDFDSIVIETHDALVAYHEAAKHSSKSEENRHMILILDKALHAFPWESLPCMTGHAVSRINSLSCLRNRILAQQPEIPEHAPAGHYITRSKISYMLNPSSDLHSTQSKFSKPLSSLPPFTSITNRSPTEAEFTTALSSSELFLYFGHGSGAQYIRSKEIRKLESCATSILMGCSSGKMTEVGEFESFGTPTQYLQAGAPALVGLLWDVTDKDVDRFAERMFEAWDLYGKSVGTSKGGRAKSKKGANGSQSESDDGRESENKTSLVEALARGRGACKFRYLTAASVVVYGVPVYLR</sequence>
<dbReference type="PROSITE" id="PS51700">
    <property type="entry name" value="SEPARIN"/>
    <property type="match status" value="1"/>
</dbReference>
<dbReference type="PANTHER" id="PTHR12792:SF0">
    <property type="entry name" value="SEPARIN"/>
    <property type="match status" value="1"/>
</dbReference>
<dbReference type="Pfam" id="PF03568">
    <property type="entry name" value="Separin_C"/>
    <property type="match status" value="1"/>
</dbReference>
<evidence type="ECO:0000259" key="6">
    <source>
        <dbReference type="PROSITE" id="PS51700"/>
    </source>
</evidence>
<dbReference type="GO" id="GO:0005634">
    <property type="term" value="C:nucleus"/>
    <property type="evidence" value="ECO:0007669"/>
    <property type="project" value="InterPro"/>
</dbReference>
<keyword evidence="3" id="KW-0378">Hydrolase</keyword>
<evidence type="ECO:0000256" key="2">
    <source>
        <dbReference type="ARBA" id="ARBA00012489"/>
    </source>
</evidence>
<feature type="compositionally biased region" description="Polar residues" evidence="5">
    <location>
        <begin position="141"/>
        <end position="160"/>
    </location>
</feature>
<feature type="compositionally biased region" description="Basic and acidic residues" evidence="5">
    <location>
        <begin position="72"/>
        <end position="86"/>
    </location>
</feature>
<organism evidence="7 8">
    <name type="scientific">Calycina marina</name>
    <dbReference type="NCBI Taxonomy" id="1763456"/>
    <lineage>
        <taxon>Eukaryota</taxon>
        <taxon>Fungi</taxon>
        <taxon>Dikarya</taxon>
        <taxon>Ascomycota</taxon>
        <taxon>Pezizomycotina</taxon>
        <taxon>Leotiomycetes</taxon>
        <taxon>Helotiales</taxon>
        <taxon>Pezizellaceae</taxon>
        <taxon>Calycina</taxon>
    </lineage>
</organism>
<dbReference type="GO" id="GO:0072686">
    <property type="term" value="C:mitotic spindle"/>
    <property type="evidence" value="ECO:0007669"/>
    <property type="project" value="TreeGrafter"/>
</dbReference>
<dbReference type="PANTHER" id="PTHR12792">
    <property type="entry name" value="EXTRA SPINDLE POLES 1-RELATED"/>
    <property type="match status" value="1"/>
</dbReference>
<evidence type="ECO:0000256" key="4">
    <source>
        <dbReference type="ARBA" id="ARBA00022829"/>
    </source>
</evidence>
<dbReference type="OrthoDB" id="10255632at2759"/>
<feature type="compositionally biased region" description="Basic and acidic residues" evidence="5">
    <location>
        <begin position="119"/>
        <end position="128"/>
    </location>
</feature>
<evidence type="ECO:0000313" key="8">
    <source>
        <dbReference type="Proteomes" id="UP000887226"/>
    </source>
</evidence>
<evidence type="ECO:0000313" key="7">
    <source>
        <dbReference type="EMBL" id="KAG9247297.1"/>
    </source>
</evidence>
<keyword evidence="4" id="KW-0159">Chromosome partition</keyword>
<evidence type="ECO:0000256" key="1">
    <source>
        <dbReference type="ARBA" id="ARBA00000451"/>
    </source>
</evidence>
<dbReference type="InterPro" id="IPR030397">
    <property type="entry name" value="SEPARIN_core_dom"/>
</dbReference>
<dbReference type="GO" id="GO:0044732">
    <property type="term" value="C:mitotic spindle pole body"/>
    <property type="evidence" value="ECO:0007669"/>
    <property type="project" value="TreeGrafter"/>
</dbReference>
<dbReference type="EMBL" id="MU253776">
    <property type="protein sequence ID" value="KAG9247297.1"/>
    <property type="molecule type" value="Genomic_DNA"/>
</dbReference>
<name>A0A9P7Z8L7_9HELO</name>
<evidence type="ECO:0000256" key="3">
    <source>
        <dbReference type="ARBA" id="ARBA00022801"/>
    </source>
</evidence>
<evidence type="ECO:0000256" key="5">
    <source>
        <dbReference type="SAM" id="MobiDB-lite"/>
    </source>
</evidence>
<proteinExistence type="predicted"/>
<accession>A0A9P7Z8L7</accession>
<keyword evidence="8" id="KW-1185">Reference proteome</keyword>
<dbReference type="GO" id="GO:0006508">
    <property type="term" value="P:proteolysis"/>
    <property type="evidence" value="ECO:0007669"/>
    <property type="project" value="InterPro"/>
</dbReference>
<comment type="caution">
    <text evidence="7">The sequence shown here is derived from an EMBL/GenBank/DDBJ whole genome shotgun (WGS) entry which is preliminary data.</text>
</comment>